<dbReference type="GO" id="GO:0031956">
    <property type="term" value="F:medium-chain fatty acid-CoA ligase activity"/>
    <property type="evidence" value="ECO:0007669"/>
    <property type="project" value="TreeGrafter"/>
</dbReference>
<evidence type="ECO:0000256" key="2">
    <source>
        <dbReference type="SAM" id="MobiDB-lite"/>
    </source>
</evidence>
<reference evidence="5 6" key="1">
    <citation type="submission" date="2018-03" db="EMBL/GenBank/DDBJ databases">
        <title>Actinopolyspora mortivallis from Sahara, screening for active biomolecules.</title>
        <authorList>
            <person name="Selama O."/>
            <person name="Wellington E.M.H."/>
            <person name="Hacene H."/>
        </authorList>
    </citation>
    <scope>NUCLEOTIDE SEQUENCE [LARGE SCALE GENOMIC DNA]</scope>
    <source>
        <strain evidence="5 6">M5A</strain>
    </source>
</reference>
<evidence type="ECO:0000313" key="5">
    <source>
        <dbReference type="EMBL" id="PRW63883.1"/>
    </source>
</evidence>
<dbReference type="InParanoid" id="A0A2T0GXX0"/>
<dbReference type="STRING" id="1050202.GCA_000384035_00114"/>
<dbReference type="InterPro" id="IPR042099">
    <property type="entry name" value="ANL_N_sf"/>
</dbReference>
<proteinExistence type="inferred from homology"/>
<dbReference type="Gene3D" id="3.40.50.12780">
    <property type="entry name" value="N-terminal domain of ligase-like"/>
    <property type="match status" value="1"/>
</dbReference>
<feature type="domain" description="AMP-dependent synthetase/ligase" evidence="3">
    <location>
        <begin position="63"/>
        <end position="262"/>
    </location>
</feature>
<dbReference type="RefSeq" id="WP_106113275.1">
    <property type="nucleotide sequence ID" value="NZ_PVSR01000008.1"/>
</dbReference>
<gene>
    <name evidence="5" type="ORF">CEP50_07860</name>
</gene>
<dbReference type="InterPro" id="IPR020845">
    <property type="entry name" value="AMP-binding_CS"/>
</dbReference>
<accession>A0A2T0GXX0</accession>
<dbReference type="Gene3D" id="3.30.300.30">
    <property type="match status" value="1"/>
</dbReference>
<name>A0A2T0GXX0_ACTMO</name>
<dbReference type="PANTHER" id="PTHR43201:SF8">
    <property type="entry name" value="ACYL-COA SYNTHETASE FAMILY MEMBER 3"/>
    <property type="match status" value="1"/>
</dbReference>
<evidence type="ECO:0000259" key="3">
    <source>
        <dbReference type="Pfam" id="PF00501"/>
    </source>
</evidence>
<evidence type="ECO:0000256" key="1">
    <source>
        <dbReference type="ARBA" id="ARBA00006432"/>
    </source>
</evidence>
<dbReference type="FunCoup" id="A0A2T0GXX0">
    <property type="interactions" value="114"/>
</dbReference>
<dbReference type="PROSITE" id="PS00455">
    <property type="entry name" value="AMP_BINDING"/>
    <property type="match status" value="1"/>
</dbReference>
<feature type="region of interest" description="Disordered" evidence="2">
    <location>
        <begin position="1"/>
        <end position="85"/>
    </location>
</feature>
<dbReference type="Pfam" id="PF00501">
    <property type="entry name" value="AMP-binding"/>
    <property type="match status" value="1"/>
</dbReference>
<sequence length="422" mass="43970">MTSARRLRPLPVPSGARAPEILPDLRRALDGTGPPLLPLPAGRTASSETARALGAGEPLGTGEDSPEDPTALVMPTSGSTGTPKGVLLSASALRASARSTHHHLGGPGNWLLAMPAHHIAGVQVLVRSLLAELPVRAVDTSEGFHATAFAAAAEEVLATPGRHYTALVPTQLGRLLAPEADPRGTRALRAFDAVLVGGAATAPDLLERARAHGVAVVTTYGMSETAGGCVYDGAPLPGVRVHVEPPEPGGISLSGPTLARGYRAEPDTEAFRDGWFHTGDLGQWRDGRLDVLGRTDDVIVTGGVNVAPVAVERALTTHPGVREACVLGVPDAEWGQAVTAALVTETPPPTESRLRELVRTRLGGTCVPKRFGVVDELPLRGPGKPDRRRLLELFTGSPAELRGLPTGPEPPMSEDEPHGLSR</sequence>
<dbReference type="SUPFAM" id="SSF56801">
    <property type="entry name" value="Acetyl-CoA synthetase-like"/>
    <property type="match status" value="1"/>
</dbReference>
<keyword evidence="6" id="KW-1185">Reference proteome</keyword>
<dbReference type="NCBIfam" id="NF005877">
    <property type="entry name" value="PRK07824.1"/>
    <property type="match status" value="1"/>
</dbReference>
<dbReference type="Pfam" id="PF13193">
    <property type="entry name" value="AMP-binding_C"/>
    <property type="match status" value="1"/>
</dbReference>
<dbReference type="GO" id="GO:0006631">
    <property type="term" value="P:fatty acid metabolic process"/>
    <property type="evidence" value="ECO:0007669"/>
    <property type="project" value="TreeGrafter"/>
</dbReference>
<dbReference type="EMBL" id="PVSR01000008">
    <property type="protein sequence ID" value="PRW63883.1"/>
    <property type="molecule type" value="Genomic_DNA"/>
</dbReference>
<dbReference type="Proteomes" id="UP000239352">
    <property type="component" value="Unassembled WGS sequence"/>
</dbReference>
<comment type="similarity">
    <text evidence="1">Belongs to the ATP-dependent AMP-binding enzyme family.</text>
</comment>
<comment type="caution">
    <text evidence="5">The sequence shown here is derived from an EMBL/GenBank/DDBJ whole genome shotgun (WGS) entry which is preliminary data.</text>
</comment>
<protein>
    <submittedName>
        <fullName evidence="5">AMP-dependent synthetase</fullName>
    </submittedName>
</protein>
<dbReference type="InterPro" id="IPR025110">
    <property type="entry name" value="AMP-bd_C"/>
</dbReference>
<organism evidence="5 6">
    <name type="scientific">Actinopolyspora mortivallis</name>
    <dbReference type="NCBI Taxonomy" id="33906"/>
    <lineage>
        <taxon>Bacteria</taxon>
        <taxon>Bacillati</taxon>
        <taxon>Actinomycetota</taxon>
        <taxon>Actinomycetes</taxon>
        <taxon>Actinopolysporales</taxon>
        <taxon>Actinopolysporaceae</taxon>
        <taxon>Actinopolyspora</taxon>
    </lineage>
</organism>
<evidence type="ECO:0000313" key="6">
    <source>
        <dbReference type="Proteomes" id="UP000239352"/>
    </source>
</evidence>
<dbReference type="AlphaFoldDB" id="A0A2T0GXX0"/>
<dbReference type="InterPro" id="IPR045851">
    <property type="entry name" value="AMP-bd_C_sf"/>
</dbReference>
<feature type="region of interest" description="Disordered" evidence="2">
    <location>
        <begin position="394"/>
        <end position="422"/>
    </location>
</feature>
<evidence type="ECO:0000259" key="4">
    <source>
        <dbReference type="Pfam" id="PF13193"/>
    </source>
</evidence>
<feature type="domain" description="AMP-binding enzyme C-terminal" evidence="4">
    <location>
        <begin position="311"/>
        <end position="384"/>
    </location>
</feature>
<dbReference type="InterPro" id="IPR000873">
    <property type="entry name" value="AMP-dep_synth/lig_dom"/>
</dbReference>
<dbReference type="PANTHER" id="PTHR43201">
    <property type="entry name" value="ACYL-COA SYNTHETASE"/>
    <property type="match status" value="1"/>
</dbReference>